<organism evidence="2 3">
    <name type="scientific">Halorientalis pallida</name>
    <dbReference type="NCBI Taxonomy" id="2479928"/>
    <lineage>
        <taxon>Archaea</taxon>
        <taxon>Methanobacteriati</taxon>
        <taxon>Methanobacteriota</taxon>
        <taxon>Stenosarchaea group</taxon>
        <taxon>Halobacteria</taxon>
        <taxon>Halobacteriales</taxon>
        <taxon>Haloarculaceae</taxon>
        <taxon>Halorientalis</taxon>
    </lineage>
</organism>
<keyword evidence="3" id="KW-1185">Reference proteome</keyword>
<evidence type="ECO:0000313" key="2">
    <source>
        <dbReference type="EMBL" id="RXK48651.1"/>
    </source>
</evidence>
<dbReference type="RefSeq" id="WP_129069488.1">
    <property type="nucleotide sequence ID" value="NZ_RDFA01000004.1"/>
</dbReference>
<dbReference type="AlphaFoldDB" id="A0A498KUH4"/>
<feature type="region of interest" description="Disordered" evidence="1">
    <location>
        <begin position="1"/>
        <end position="32"/>
    </location>
</feature>
<comment type="caution">
    <text evidence="2">The sequence shown here is derived from an EMBL/GenBank/DDBJ whole genome shotgun (WGS) entry which is preliminary data.</text>
</comment>
<sequence>MADPELFGQFADEEDEQEDTNQGGIHPVSKSEAKTYVEGSQLDWDDLEDKVTGYESWLGSTMRYALSLSGLDAIAIEFSVSGGGGAMIGGEAATGVSVLFPLWSEYEPDPDEKHPIDDAPHWYLFTSVGVDVGGTLGGSVGVDAQVVFADHWGGAEHISRKSWGGGVVSVDVEGTAALGAGAQFDVTAYFTSATNFEKPEFGLLTWDVPDRGWHGAGIGAGLETGAKIELSGGITITSACENIIDFGNPAVRKAMQQSGNDIPELDHYRRPDTGPGFIHSLIEGLTGL</sequence>
<dbReference type="EMBL" id="RDFA01000004">
    <property type="protein sequence ID" value="RXK48651.1"/>
    <property type="molecule type" value="Genomic_DNA"/>
</dbReference>
<dbReference type="Proteomes" id="UP000289691">
    <property type="component" value="Unassembled WGS sequence"/>
</dbReference>
<accession>A0A498KUH4</accession>
<evidence type="ECO:0000313" key="3">
    <source>
        <dbReference type="Proteomes" id="UP000289691"/>
    </source>
</evidence>
<evidence type="ECO:0000256" key="1">
    <source>
        <dbReference type="SAM" id="MobiDB-lite"/>
    </source>
</evidence>
<proteinExistence type="predicted"/>
<protein>
    <submittedName>
        <fullName evidence="2">Uncharacterized protein</fullName>
    </submittedName>
</protein>
<reference evidence="2 3" key="1">
    <citation type="submission" date="2019-01" db="EMBL/GenBank/DDBJ databases">
        <title>Halorientalis sp. F13-25 a new haloarchaeum isolated from hypersaline water.</title>
        <authorList>
            <person name="Ana D.-V."/>
            <person name="Cristina S.-P."/>
            <person name="Antonio V."/>
        </authorList>
    </citation>
    <scope>NUCLEOTIDE SEQUENCE [LARGE SCALE GENOMIC DNA]</scope>
    <source>
        <strain evidence="2 3">F13-25</strain>
    </source>
</reference>
<gene>
    <name evidence="2" type="ORF">EAF64_13335</name>
</gene>
<name>A0A498KUH4_9EURY</name>